<evidence type="ECO:0000256" key="4">
    <source>
        <dbReference type="ARBA" id="ARBA00022741"/>
    </source>
</evidence>
<dbReference type="PROSITE" id="PS51713">
    <property type="entry name" value="G_ERA"/>
    <property type="match status" value="1"/>
</dbReference>
<comment type="similarity">
    <text evidence="1 7 8 9">Belongs to the TRAFAC class TrmE-Era-EngA-EngB-Septin-like GTPase superfamily. Era GTPase family.</text>
</comment>
<name>A0A0A0BDI3_9GAMM</name>
<dbReference type="GO" id="GO:0003924">
    <property type="term" value="F:GTPase activity"/>
    <property type="evidence" value="ECO:0007669"/>
    <property type="project" value="UniProtKB-UniRule"/>
</dbReference>
<evidence type="ECO:0000256" key="6">
    <source>
        <dbReference type="ARBA" id="ARBA00023134"/>
    </source>
</evidence>
<dbReference type="HAMAP" id="MF_00367">
    <property type="entry name" value="GTPase_Era"/>
    <property type="match status" value="1"/>
</dbReference>
<keyword evidence="3 7" id="KW-0690">Ribosome biogenesis</keyword>
<dbReference type="InterPro" id="IPR009019">
    <property type="entry name" value="KH_sf_prok-type"/>
</dbReference>
<feature type="binding site" evidence="7">
    <location>
        <begin position="125"/>
        <end position="128"/>
    </location>
    <ligand>
        <name>GTP</name>
        <dbReference type="ChEBI" id="CHEBI:37565"/>
    </ligand>
</feature>
<comment type="caution">
    <text evidence="12">The sequence shown here is derived from an EMBL/GenBank/DDBJ whole genome shotgun (WGS) entry which is preliminary data.</text>
</comment>
<dbReference type="Gene3D" id="3.30.300.20">
    <property type="match status" value="1"/>
</dbReference>
<keyword evidence="6 7" id="KW-0342">GTP-binding</keyword>
<keyword evidence="4 7" id="KW-0547">Nucleotide-binding</keyword>
<feature type="domain" description="Era-type G" evidence="11">
    <location>
        <begin position="7"/>
        <end position="176"/>
    </location>
</feature>
<keyword evidence="7" id="KW-1003">Cell membrane</keyword>
<feature type="region of interest" description="G5" evidence="8">
    <location>
        <begin position="155"/>
        <end position="157"/>
    </location>
</feature>
<dbReference type="InterPro" id="IPR004044">
    <property type="entry name" value="KH_dom_type_2"/>
</dbReference>
<dbReference type="InterPro" id="IPR006073">
    <property type="entry name" value="GTP-bd"/>
</dbReference>
<dbReference type="STRING" id="392484.LP43_2331"/>
<evidence type="ECO:0000256" key="3">
    <source>
        <dbReference type="ARBA" id="ARBA00022517"/>
    </source>
</evidence>
<keyword evidence="7" id="KW-0472">Membrane</keyword>
<keyword evidence="7" id="KW-0963">Cytoplasm</keyword>
<feature type="region of interest" description="G4" evidence="8">
    <location>
        <begin position="125"/>
        <end position="128"/>
    </location>
</feature>
<dbReference type="GO" id="GO:0043024">
    <property type="term" value="F:ribosomal small subunit binding"/>
    <property type="evidence" value="ECO:0007669"/>
    <property type="project" value="TreeGrafter"/>
</dbReference>
<dbReference type="AlphaFoldDB" id="A0A0A0BDI3"/>
<keyword evidence="5 7" id="KW-0694">RNA-binding</keyword>
<feature type="domain" description="KH type-2" evidence="10">
    <location>
        <begin position="207"/>
        <end position="283"/>
    </location>
</feature>
<dbReference type="InterPro" id="IPR030388">
    <property type="entry name" value="G_ERA_dom"/>
</dbReference>
<evidence type="ECO:0000313" key="12">
    <source>
        <dbReference type="EMBL" id="KGM06016.1"/>
    </source>
</evidence>
<dbReference type="GO" id="GO:0070181">
    <property type="term" value="F:small ribosomal subunit rRNA binding"/>
    <property type="evidence" value="ECO:0007669"/>
    <property type="project" value="UniProtKB-UniRule"/>
</dbReference>
<feature type="region of interest" description="G3" evidence="8">
    <location>
        <begin position="62"/>
        <end position="65"/>
    </location>
</feature>
<dbReference type="FunFam" id="3.30.300.20:FF:000003">
    <property type="entry name" value="GTPase Era"/>
    <property type="match status" value="1"/>
</dbReference>
<comment type="subcellular location">
    <subcellularLocation>
        <location evidence="7">Cytoplasm</location>
    </subcellularLocation>
    <subcellularLocation>
        <location evidence="7">Cell membrane</location>
        <topology evidence="7">Peripheral membrane protein</topology>
    </subcellularLocation>
</comment>
<evidence type="ECO:0000256" key="5">
    <source>
        <dbReference type="ARBA" id="ARBA00022884"/>
    </source>
</evidence>
<dbReference type="PANTHER" id="PTHR42698">
    <property type="entry name" value="GTPASE ERA"/>
    <property type="match status" value="1"/>
</dbReference>
<dbReference type="InterPro" id="IPR005225">
    <property type="entry name" value="Small_GTP-bd"/>
</dbReference>
<dbReference type="InterPro" id="IPR027417">
    <property type="entry name" value="P-loop_NTPase"/>
</dbReference>
<reference evidence="12 13" key="1">
    <citation type="submission" date="2014-09" db="EMBL/GenBank/DDBJ databases">
        <authorList>
            <person name="Grob C."/>
            <person name="Taubert M."/>
            <person name="Howat A.M."/>
            <person name="Burns O.J."/>
            <person name="Dixon J.L."/>
            <person name="Chen Y."/>
            <person name="Murrell J.C."/>
        </authorList>
    </citation>
    <scope>NUCLEOTIDE SEQUENCE [LARGE SCALE GENOMIC DNA]</scope>
    <source>
        <strain evidence="12">L4</strain>
    </source>
</reference>
<dbReference type="PRINTS" id="PR00326">
    <property type="entry name" value="GTP1OBG"/>
</dbReference>
<evidence type="ECO:0000256" key="9">
    <source>
        <dbReference type="RuleBase" id="RU003761"/>
    </source>
</evidence>
<dbReference type="PROSITE" id="PS50823">
    <property type="entry name" value="KH_TYPE_2"/>
    <property type="match status" value="1"/>
</dbReference>
<dbReference type="NCBIfam" id="NF000908">
    <property type="entry name" value="PRK00089.1"/>
    <property type="match status" value="1"/>
</dbReference>
<dbReference type="CDD" id="cd22534">
    <property type="entry name" value="KH-II_Era"/>
    <property type="match status" value="1"/>
</dbReference>
<dbReference type="NCBIfam" id="TIGR00436">
    <property type="entry name" value="era"/>
    <property type="match status" value="1"/>
</dbReference>
<comment type="function">
    <text evidence="7">An essential GTPase that binds both GDP and GTP, with rapid nucleotide exchange. Plays a role in 16S rRNA processing and 30S ribosomal subunit biogenesis and possibly also in cell cycle regulation and energy metabolism.</text>
</comment>
<evidence type="ECO:0000256" key="8">
    <source>
        <dbReference type="PROSITE-ProRule" id="PRU01050"/>
    </source>
</evidence>
<dbReference type="Proteomes" id="UP000029999">
    <property type="component" value="Unassembled WGS sequence"/>
</dbReference>
<evidence type="ECO:0000256" key="1">
    <source>
        <dbReference type="ARBA" id="ARBA00007921"/>
    </source>
</evidence>
<dbReference type="SUPFAM" id="SSF52540">
    <property type="entry name" value="P-loop containing nucleoside triphosphate hydrolases"/>
    <property type="match status" value="1"/>
</dbReference>
<dbReference type="GO" id="GO:0005886">
    <property type="term" value="C:plasma membrane"/>
    <property type="evidence" value="ECO:0007669"/>
    <property type="project" value="UniProtKB-SubCell"/>
</dbReference>
<dbReference type="RefSeq" id="WP_036315525.1">
    <property type="nucleotide sequence ID" value="NZ_JRQD01000006.1"/>
</dbReference>
<dbReference type="SUPFAM" id="SSF54814">
    <property type="entry name" value="Prokaryotic type KH domain (KH-domain type II)"/>
    <property type="match status" value="1"/>
</dbReference>
<protein>
    <recommendedName>
        <fullName evidence="2 7">GTPase Era</fullName>
    </recommendedName>
</protein>
<dbReference type="GO" id="GO:0000028">
    <property type="term" value="P:ribosomal small subunit assembly"/>
    <property type="evidence" value="ECO:0007669"/>
    <property type="project" value="TreeGrafter"/>
</dbReference>
<sequence>MSDTPFRSGYVAIIGRPNVGKSTLINRILGQKLCITSRRPQTTRHRILGIKTNDAGQFIYVDTPGMHSDNKKAMNRYMNRAAASSIEDVDVILFVVEGLKWTDEDKRVLKRLQQDARCPVILVLNKADKLDDKAALLPQIQELAAQFDFAAVVPVSARKGMNTDLLEQEIAKLMPEGEMIFDEDQLTDRSSRFLASEIVREKLFRYLGQELPYSLTVEVEQFEEEEGMYRIGTVVYVERSGQKSIVIGKKGEQLKLIGQDARMEMEQLFGCKVFLQIWVKVREGWSDNERMLKNLGYNDDL</sequence>
<organism evidence="12 13">
    <name type="scientific">Methylophaga thiooxydans</name>
    <dbReference type="NCBI Taxonomy" id="392484"/>
    <lineage>
        <taxon>Bacteria</taxon>
        <taxon>Pseudomonadati</taxon>
        <taxon>Pseudomonadota</taxon>
        <taxon>Gammaproteobacteria</taxon>
        <taxon>Thiotrichales</taxon>
        <taxon>Piscirickettsiaceae</taxon>
        <taxon>Methylophaga</taxon>
    </lineage>
</organism>
<evidence type="ECO:0000256" key="2">
    <source>
        <dbReference type="ARBA" id="ARBA00020484"/>
    </source>
</evidence>
<feature type="region of interest" description="G1" evidence="8">
    <location>
        <begin position="15"/>
        <end position="22"/>
    </location>
</feature>
<dbReference type="FunFam" id="3.40.50.300:FF:000094">
    <property type="entry name" value="GTPase Era"/>
    <property type="match status" value="1"/>
</dbReference>
<evidence type="ECO:0000256" key="7">
    <source>
        <dbReference type="HAMAP-Rule" id="MF_00367"/>
    </source>
</evidence>
<feature type="binding site" evidence="7">
    <location>
        <begin position="62"/>
        <end position="66"/>
    </location>
    <ligand>
        <name>GTP</name>
        <dbReference type="ChEBI" id="CHEBI:37565"/>
    </ligand>
</feature>
<dbReference type="GO" id="GO:0005525">
    <property type="term" value="F:GTP binding"/>
    <property type="evidence" value="ECO:0007669"/>
    <property type="project" value="UniProtKB-UniRule"/>
</dbReference>
<dbReference type="EMBL" id="JRQD01000006">
    <property type="protein sequence ID" value="KGM06016.1"/>
    <property type="molecule type" value="Genomic_DNA"/>
</dbReference>
<dbReference type="CDD" id="cd04163">
    <property type="entry name" value="Era"/>
    <property type="match status" value="1"/>
</dbReference>
<dbReference type="Pfam" id="PF01926">
    <property type="entry name" value="MMR_HSR1"/>
    <property type="match status" value="1"/>
</dbReference>
<keyword evidence="7" id="KW-0699">rRNA-binding</keyword>
<dbReference type="GO" id="GO:0005829">
    <property type="term" value="C:cytosol"/>
    <property type="evidence" value="ECO:0007669"/>
    <property type="project" value="TreeGrafter"/>
</dbReference>
<evidence type="ECO:0000259" key="10">
    <source>
        <dbReference type="PROSITE" id="PS50823"/>
    </source>
</evidence>
<gene>
    <name evidence="7" type="primary">era</name>
    <name evidence="12" type="ORF">LP43_2331</name>
</gene>
<evidence type="ECO:0000259" key="11">
    <source>
        <dbReference type="PROSITE" id="PS51713"/>
    </source>
</evidence>
<dbReference type="PANTHER" id="PTHR42698:SF1">
    <property type="entry name" value="GTPASE ERA, MITOCHONDRIAL"/>
    <property type="match status" value="1"/>
</dbReference>
<feature type="region of interest" description="G2" evidence="8">
    <location>
        <begin position="41"/>
        <end position="45"/>
    </location>
</feature>
<dbReference type="Gene3D" id="3.40.50.300">
    <property type="entry name" value="P-loop containing nucleotide triphosphate hydrolases"/>
    <property type="match status" value="1"/>
</dbReference>
<dbReference type="NCBIfam" id="TIGR00231">
    <property type="entry name" value="small_GTP"/>
    <property type="match status" value="1"/>
</dbReference>
<proteinExistence type="inferred from homology"/>
<dbReference type="InterPro" id="IPR015946">
    <property type="entry name" value="KH_dom-like_a/b"/>
</dbReference>
<evidence type="ECO:0000313" key="13">
    <source>
        <dbReference type="Proteomes" id="UP000029999"/>
    </source>
</evidence>
<comment type="subunit">
    <text evidence="7">Monomer.</text>
</comment>
<dbReference type="InterPro" id="IPR005662">
    <property type="entry name" value="GTPase_Era-like"/>
</dbReference>
<dbReference type="Pfam" id="PF07650">
    <property type="entry name" value="KH_2"/>
    <property type="match status" value="1"/>
</dbReference>
<feature type="binding site" evidence="7">
    <location>
        <begin position="15"/>
        <end position="22"/>
    </location>
    <ligand>
        <name>GTP</name>
        <dbReference type="ChEBI" id="CHEBI:37565"/>
    </ligand>
</feature>
<accession>A0A0A0BDI3</accession>